<dbReference type="Pfam" id="PF25601">
    <property type="entry name" value="AAA_lid_14"/>
    <property type="match status" value="1"/>
</dbReference>
<comment type="caution">
    <text evidence="6">Lacks conserved residue(s) required for the propagation of feature annotation.</text>
</comment>
<dbReference type="PROSITE" id="PS50110">
    <property type="entry name" value="RESPONSE_REGULATORY"/>
    <property type="match status" value="1"/>
</dbReference>
<dbReference type="PRINTS" id="PR01590">
    <property type="entry name" value="HTHFIS"/>
</dbReference>
<dbReference type="InterPro" id="IPR011006">
    <property type="entry name" value="CheY-like_superfamily"/>
</dbReference>
<dbReference type="Gene3D" id="1.10.10.60">
    <property type="entry name" value="Homeodomain-like"/>
    <property type="match status" value="1"/>
</dbReference>
<protein>
    <submittedName>
        <fullName evidence="9">Two component, sigma54 specific, transcriptional regulator, Fis family</fullName>
    </submittedName>
</protein>
<keyword evidence="1" id="KW-0547">Nucleotide-binding</keyword>
<dbReference type="InterPro" id="IPR003593">
    <property type="entry name" value="AAA+_ATPase"/>
</dbReference>
<evidence type="ECO:0000259" key="7">
    <source>
        <dbReference type="PROSITE" id="PS50045"/>
    </source>
</evidence>
<dbReference type="PANTHER" id="PTHR32071:SF21">
    <property type="entry name" value="TRANSCRIPTIONAL REGULATORY PROTEIN FLGR"/>
    <property type="match status" value="1"/>
</dbReference>
<evidence type="ECO:0000256" key="6">
    <source>
        <dbReference type="PROSITE-ProRule" id="PRU00169"/>
    </source>
</evidence>
<evidence type="ECO:0000313" key="9">
    <source>
        <dbReference type="EMBL" id="OAQ20703.1"/>
    </source>
</evidence>
<dbReference type="InterPro" id="IPR025943">
    <property type="entry name" value="Sigma_54_int_dom_ATP-bd_2"/>
</dbReference>
<keyword evidence="10" id="KW-1185">Reference proteome</keyword>
<accession>A0A179D3Z5</accession>
<dbReference type="InterPro" id="IPR002197">
    <property type="entry name" value="HTH_Fis"/>
</dbReference>
<dbReference type="FunFam" id="3.40.50.300:FF:000006">
    <property type="entry name" value="DNA-binding transcriptional regulator NtrC"/>
    <property type="match status" value="1"/>
</dbReference>
<dbReference type="SUPFAM" id="SSF46689">
    <property type="entry name" value="Homeodomain-like"/>
    <property type="match status" value="1"/>
</dbReference>
<dbReference type="InterPro" id="IPR025662">
    <property type="entry name" value="Sigma_54_int_dom_ATP-bd_1"/>
</dbReference>
<dbReference type="InterPro" id="IPR002078">
    <property type="entry name" value="Sigma_54_int"/>
</dbReference>
<dbReference type="GO" id="GO:0006355">
    <property type="term" value="P:regulation of DNA-templated transcription"/>
    <property type="evidence" value="ECO:0007669"/>
    <property type="project" value="InterPro"/>
</dbReference>
<dbReference type="InterPro" id="IPR027417">
    <property type="entry name" value="P-loop_NTPase"/>
</dbReference>
<organism evidence="9 10">
    <name type="scientific">Thermosulfurimonas dismutans</name>
    <dbReference type="NCBI Taxonomy" id="999894"/>
    <lineage>
        <taxon>Bacteria</taxon>
        <taxon>Pseudomonadati</taxon>
        <taxon>Thermodesulfobacteriota</taxon>
        <taxon>Thermodesulfobacteria</taxon>
        <taxon>Thermodesulfobacteriales</taxon>
        <taxon>Thermodesulfobacteriaceae</taxon>
        <taxon>Thermosulfurimonas</taxon>
    </lineage>
</organism>
<dbReference type="InterPro" id="IPR025944">
    <property type="entry name" value="Sigma_54_int_dom_CS"/>
</dbReference>
<dbReference type="STRING" id="999894.TDIS_1159"/>
<feature type="domain" description="Response regulatory" evidence="8">
    <location>
        <begin position="4"/>
        <end position="117"/>
    </location>
</feature>
<dbReference type="PATRIC" id="fig|999894.6.peg.1153"/>
<dbReference type="PROSITE" id="PS00688">
    <property type="entry name" value="SIGMA54_INTERACT_3"/>
    <property type="match status" value="1"/>
</dbReference>
<dbReference type="SUPFAM" id="SSF52172">
    <property type="entry name" value="CheY-like"/>
    <property type="match status" value="1"/>
</dbReference>
<dbReference type="RefSeq" id="WP_068670265.1">
    <property type="nucleotide sequence ID" value="NZ_LWLG01000007.1"/>
</dbReference>
<dbReference type="Gene3D" id="3.40.50.2300">
    <property type="match status" value="1"/>
</dbReference>
<sequence length="440" mass="49239">MKTQVLLVGGHETIVLLAEELTRKGLEIINTRDYEKIFQLISKETPSVAVCEISVESPPFRQILDTIKRASPHTAVIFLAEEARVEEAVSAVKLGAYDFRLLSTDLEVLVKLILTALRESPKHPVEEGFITRDPELLELLERLRPVARSRAPILITGESGTGKEVLARWFHRVSDRSRGPFIAINCAALPEALLESELFGYEKGAFSGALTRKKGKFELADGGTLLLDEVTEMPLPLQAKLLRVLQEGEVDRLGGAYPVKVDVRVIATTNRDIEAEVASGRFREDLYFRLNVIPVKLPPLRERKGDIRLLAEHFLSEFARRYGKNVQGFVPGVLEILESYTFPGNVRELKNLIERAVLLARNNLITLEDLLWEGDSKGNRAPRETATPLEIKPLKEIERELIFKALEACGGNRTRAAELLGISVRTLRNKLQAYKAQGLL</sequence>
<dbReference type="EMBL" id="LWLG01000007">
    <property type="protein sequence ID" value="OAQ20703.1"/>
    <property type="molecule type" value="Genomic_DNA"/>
</dbReference>
<dbReference type="Proteomes" id="UP000078390">
    <property type="component" value="Unassembled WGS sequence"/>
</dbReference>
<dbReference type="PROSITE" id="PS00675">
    <property type="entry name" value="SIGMA54_INTERACT_1"/>
    <property type="match status" value="1"/>
</dbReference>
<dbReference type="Gene3D" id="1.10.8.60">
    <property type="match status" value="1"/>
</dbReference>
<keyword evidence="5" id="KW-0804">Transcription</keyword>
<evidence type="ECO:0000256" key="1">
    <source>
        <dbReference type="ARBA" id="ARBA00022741"/>
    </source>
</evidence>
<dbReference type="GO" id="GO:0005524">
    <property type="term" value="F:ATP binding"/>
    <property type="evidence" value="ECO:0007669"/>
    <property type="project" value="UniProtKB-KW"/>
</dbReference>
<dbReference type="SUPFAM" id="SSF52540">
    <property type="entry name" value="P-loop containing nucleoside triphosphate hydrolases"/>
    <property type="match status" value="1"/>
</dbReference>
<dbReference type="GO" id="GO:0000160">
    <property type="term" value="P:phosphorelay signal transduction system"/>
    <property type="evidence" value="ECO:0007669"/>
    <property type="project" value="InterPro"/>
</dbReference>
<keyword evidence="4" id="KW-0238">DNA-binding</keyword>
<keyword evidence="3" id="KW-0805">Transcription regulation</keyword>
<evidence type="ECO:0000259" key="8">
    <source>
        <dbReference type="PROSITE" id="PS50110"/>
    </source>
</evidence>
<dbReference type="OrthoDB" id="9805953at2"/>
<keyword evidence="2" id="KW-0067">ATP-binding</keyword>
<dbReference type="AlphaFoldDB" id="A0A179D3Z5"/>
<evidence type="ECO:0000256" key="5">
    <source>
        <dbReference type="ARBA" id="ARBA00023163"/>
    </source>
</evidence>
<dbReference type="Gene3D" id="3.40.50.300">
    <property type="entry name" value="P-loop containing nucleotide triphosphate hydrolases"/>
    <property type="match status" value="1"/>
</dbReference>
<dbReference type="GO" id="GO:0043565">
    <property type="term" value="F:sequence-specific DNA binding"/>
    <property type="evidence" value="ECO:0007669"/>
    <property type="project" value="InterPro"/>
</dbReference>
<comment type="caution">
    <text evidence="9">The sequence shown here is derived from an EMBL/GenBank/DDBJ whole genome shotgun (WGS) entry which is preliminary data.</text>
</comment>
<dbReference type="InterPro" id="IPR009057">
    <property type="entry name" value="Homeodomain-like_sf"/>
</dbReference>
<reference evidence="9 10" key="1">
    <citation type="submission" date="2016-04" db="EMBL/GenBank/DDBJ databases">
        <title>Genome analysis of Thermosulfurimonas dismutans, the first thermophilic sulfur-disproportionating bacterium of the phylum Thermodesulfobacteria.</title>
        <authorList>
            <person name="Mardanov A.V."/>
            <person name="Beletsky A.V."/>
            <person name="Kadnikov V.V."/>
            <person name="Slobodkin A.I."/>
            <person name="Ravin N.V."/>
        </authorList>
    </citation>
    <scope>NUCLEOTIDE SEQUENCE [LARGE SCALE GENOMIC DNA]</scope>
    <source>
        <strain evidence="9 10">S95</strain>
    </source>
</reference>
<gene>
    <name evidence="9" type="ORF">TDIS_1159</name>
</gene>
<dbReference type="Pfam" id="PF02954">
    <property type="entry name" value="HTH_8"/>
    <property type="match status" value="1"/>
</dbReference>
<feature type="domain" description="Sigma-54 factor interaction" evidence="7">
    <location>
        <begin position="129"/>
        <end position="358"/>
    </location>
</feature>
<dbReference type="CDD" id="cd00009">
    <property type="entry name" value="AAA"/>
    <property type="match status" value="1"/>
</dbReference>
<name>A0A179D3Z5_9BACT</name>
<dbReference type="PANTHER" id="PTHR32071">
    <property type="entry name" value="TRANSCRIPTIONAL REGULATORY PROTEIN"/>
    <property type="match status" value="1"/>
</dbReference>
<evidence type="ECO:0000256" key="4">
    <source>
        <dbReference type="ARBA" id="ARBA00023125"/>
    </source>
</evidence>
<proteinExistence type="predicted"/>
<dbReference type="PROSITE" id="PS50045">
    <property type="entry name" value="SIGMA54_INTERACT_4"/>
    <property type="match status" value="1"/>
</dbReference>
<dbReference type="SMART" id="SM00382">
    <property type="entry name" value="AAA"/>
    <property type="match status" value="1"/>
</dbReference>
<evidence type="ECO:0000256" key="2">
    <source>
        <dbReference type="ARBA" id="ARBA00022840"/>
    </source>
</evidence>
<dbReference type="Pfam" id="PF00158">
    <property type="entry name" value="Sigma54_activat"/>
    <property type="match status" value="1"/>
</dbReference>
<evidence type="ECO:0000313" key="10">
    <source>
        <dbReference type="Proteomes" id="UP000078390"/>
    </source>
</evidence>
<dbReference type="PROSITE" id="PS00676">
    <property type="entry name" value="SIGMA54_INTERACT_2"/>
    <property type="match status" value="1"/>
</dbReference>
<evidence type="ECO:0000256" key="3">
    <source>
        <dbReference type="ARBA" id="ARBA00023015"/>
    </source>
</evidence>
<dbReference type="InterPro" id="IPR058031">
    <property type="entry name" value="AAA_lid_NorR"/>
</dbReference>
<dbReference type="InterPro" id="IPR001789">
    <property type="entry name" value="Sig_transdc_resp-reg_receiver"/>
</dbReference>